<accession>A0A7W5D1G0</accession>
<dbReference type="RefSeq" id="WP_257432410.1">
    <property type="nucleotide sequence ID" value="NZ_CANPEU010000004.1"/>
</dbReference>
<dbReference type="AlphaFoldDB" id="A0A7W5D1G0"/>
<evidence type="ECO:0000313" key="1">
    <source>
        <dbReference type="EMBL" id="MBB3171114.1"/>
    </source>
</evidence>
<protein>
    <submittedName>
        <fullName evidence="1">Uncharacterized protein</fullName>
    </submittedName>
</protein>
<gene>
    <name evidence="1" type="ORF">FHR31_000926</name>
</gene>
<evidence type="ECO:0000313" key="2">
    <source>
        <dbReference type="Proteomes" id="UP000530850"/>
    </source>
</evidence>
<organism evidence="1 2">
    <name type="scientific">Parvibacter caecicola</name>
    <dbReference type="NCBI Taxonomy" id="747645"/>
    <lineage>
        <taxon>Bacteria</taxon>
        <taxon>Bacillati</taxon>
        <taxon>Actinomycetota</taxon>
        <taxon>Coriobacteriia</taxon>
        <taxon>Coriobacteriales</taxon>
        <taxon>Coriobacteriaceae</taxon>
        <taxon>Parvibacter</taxon>
    </lineage>
</organism>
<dbReference type="GeneID" id="93357759"/>
<sequence length="43" mass="4382">MAAAISRSISADAVAVYHDSTNSMAEPAPQFAVFAPAQEAACL</sequence>
<proteinExistence type="predicted"/>
<dbReference type="EMBL" id="JACHYA010000002">
    <property type="protein sequence ID" value="MBB3171114.1"/>
    <property type="molecule type" value="Genomic_DNA"/>
</dbReference>
<name>A0A7W5D1G0_9ACTN</name>
<dbReference type="Proteomes" id="UP000530850">
    <property type="component" value="Unassembled WGS sequence"/>
</dbReference>
<reference evidence="1 2" key="1">
    <citation type="submission" date="2020-08" db="EMBL/GenBank/DDBJ databases">
        <title>Sequencing the genomes of 1000 actinobacteria strains.</title>
        <authorList>
            <person name="Klenk H.-P."/>
        </authorList>
    </citation>
    <scope>NUCLEOTIDE SEQUENCE [LARGE SCALE GENOMIC DNA]</scope>
    <source>
        <strain evidence="1 2">DSM 22242</strain>
    </source>
</reference>
<comment type="caution">
    <text evidence="1">The sequence shown here is derived from an EMBL/GenBank/DDBJ whole genome shotgun (WGS) entry which is preliminary data.</text>
</comment>